<accession>A0A1N7KS26</accession>
<dbReference type="PANTHER" id="PTHR43133:SF62">
    <property type="entry name" value="RNA POLYMERASE SIGMA FACTOR SIGZ"/>
    <property type="match status" value="1"/>
</dbReference>
<name>A0A1N7KS26_9BACI</name>
<dbReference type="InterPro" id="IPR039425">
    <property type="entry name" value="RNA_pol_sigma-70-like"/>
</dbReference>
<protein>
    <submittedName>
        <fullName evidence="7">RNA polymerase sigma-70 factor, ECF subfamily</fullName>
    </submittedName>
</protein>
<dbReference type="SUPFAM" id="SSF88946">
    <property type="entry name" value="Sigma2 domain of RNA polymerase sigma factors"/>
    <property type="match status" value="1"/>
</dbReference>
<evidence type="ECO:0000313" key="8">
    <source>
        <dbReference type="Proteomes" id="UP000187608"/>
    </source>
</evidence>
<dbReference type="GO" id="GO:0006352">
    <property type="term" value="P:DNA-templated transcription initiation"/>
    <property type="evidence" value="ECO:0007669"/>
    <property type="project" value="InterPro"/>
</dbReference>
<feature type="domain" description="RNA polymerase sigma-70 region 2" evidence="5">
    <location>
        <begin position="23"/>
        <end position="90"/>
    </location>
</feature>
<dbReference type="AlphaFoldDB" id="A0A1N7KS26"/>
<dbReference type="RefSeq" id="WP_076560752.1">
    <property type="nucleotide sequence ID" value="NZ_FTOC01000017.1"/>
</dbReference>
<dbReference type="Proteomes" id="UP000187608">
    <property type="component" value="Unassembled WGS sequence"/>
</dbReference>
<evidence type="ECO:0000259" key="6">
    <source>
        <dbReference type="Pfam" id="PF08281"/>
    </source>
</evidence>
<evidence type="ECO:0000256" key="1">
    <source>
        <dbReference type="ARBA" id="ARBA00010641"/>
    </source>
</evidence>
<organism evidence="7 8">
    <name type="scientific">Salimicrobium flavidum</name>
    <dbReference type="NCBI Taxonomy" id="570947"/>
    <lineage>
        <taxon>Bacteria</taxon>
        <taxon>Bacillati</taxon>
        <taxon>Bacillota</taxon>
        <taxon>Bacilli</taxon>
        <taxon>Bacillales</taxon>
        <taxon>Bacillaceae</taxon>
        <taxon>Salimicrobium</taxon>
    </lineage>
</organism>
<evidence type="ECO:0000259" key="5">
    <source>
        <dbReference type="Pfam" id="PF04542"/>
    </source>
</evidence>
<dbReference type="InterPro" id="IPR014284">
    <property type="entry name" value="RNA_pol_sigma-70_dom"/>
</dbReference>
<sequence length="187" mass="22389">MSIQDEELYRRVLHKDKDALESLYDKYEKLLFSFSYKMTNNRELSEEVVQDVFMKLWTQKGTYDSSKGKFSSWLLTIARNAAIDLMRKKKETPYELEERDALQANEPSIEEMYEWKEEATVVRQAMTVLKEEQQRVIRLFYFDAKSHREIAERLELPLGTVKGRIRMALKHLQTEMIRREGGEERHE</sequence>
<comment type="similarity">
    <text evidence="1">Belongs to the sigma-70 factor family. ECF subfamily.</text>
</comment>
<dbReference type="SUPFAM" id="SSF88659">
    <property type="entry name" value="Sigma3 and sigma4 domains of RNA polymerase sigma factors"/>
    <property type="match status" value="1"/>
</dbReference>
<keyword evidence="2" id="KW-0805">Transcription regulation</keyword>
<keyword evidence="3" id="KW-0731">Sigma factor</keyword>
<evidence type="ECO:0000256" key="2">
    <source>
        <dbReference type="ARBA" id="ARBA00023015"/>
    </source>
</evidence>
<evidence type="ECO:0000256" key="3">
    <source>
        <dbReference type="ARBA" id="ARBA00023082"/>
    </source>
</evidence>
<dbReference type="EMBL" id="FTOC01000017">
    <property type="protein sequence ID" value="SIS64357.1"/>
    <property type="molecule type" value="Genomic_DNA"/>
</dbReference>
<dbReference type="Pfam" id="PF04542">
    <property type="entry name" value="Sigma70_r2"/>
    <property type="match status" value="1"/>
</dbReference>
<dbReference type="GO" id="GO:0003677">
    <property type="term" value="F:DNA binding"/>
    <property type="evidence" value="ECO:0007669"/>
    <property type="project" value="InterPro"/>
</dbReference>
<feature type="domain" description="RNA polymerase sigma factor 70 region 4 type 2" evidence="6">
    <location>
        <begin position="122"/>
        <end position="172"/>
    </location>
</feature>
<dbReference type="Pfam" id="PF08281">
    <property type="entry name" value="Sigma70_r4_2"/>
    <property type="match status" value="1"/>
</dbReference>
<dbReference type="Gene3D" id="1.10.1740.10">
    <property type="match status" value="1"/>
</dbReference>
<keyword evidence="8" id="KW-1185">Reference proteome</keyword>
<dbReference type="InterPro" id="IPR013324">
    <property type="entry name" value="RNA_pol_sigma_r3/r4-like"/>
</dbReference>
<reference evidence="8" key="1">
    <citation type="submission" date="2017-01" db="EMBL/GenBank/DDBJ databases">
        <authorList>
            <person name="Varghese N."/>
            <person name="Submissions S."/>
        </authorList>
    </citation>
    <scope>NUCLEOTIDE SEQUENCE [LARGE SCALE GENOMIC DNA]</scope>
    <source>
        <strain evidence="8">DSM 23127</strain>
    </source>
</reference>
<proteinExistence type="inferred from homology"/>
<dbReference type="STRING" id="570947.SAMN05421687_1177"/>
<dbReference type="OrthoDB" id="9784272at2"/>
<dbReference type="InterPro" id="IPR013249">
    <property type="entry name" value="RNA_pol_sigma70_r4_t2"/>
</dbReference>
<dbReference type="PANTHER" id="PTHR43133">
    <property type="entry name" value="RNA POLYMERASE ECF-TYPE SIGMA FACTO"/>
    <property type="match status" value="1"/>
</dbReference>
<dbReference type="Gene3D" id="1.10.10.10">
    <property type="entry name" value="Winged helix-like DNA-binding domain superfamily/Winged helix DNA-binding domain"/>
    <property type="match status" value="1"/>
</dbReference>
<evidence type="ECO:0000313" key="7">
    <source>
        <dbReference type="EMBL" id="SIS64357.1"/>
    </source>
</evidence>
<gene>
    <name evidence="7" type="ORF">SAMN05421687_1177</name>
</gene>
<dbReference type="InterPro" id="IPR007627">
    <property type="entry name" value="RNA_pol_sigma70_r2"/>
</dbReference>
<dbReference type="CDD" id="cd06171">
    <property type="entry name" value="Sigma70_r4"/>
    <property type="match status" value="1"/>
</dbReference>
<dbReference type="InterPro" id="IPR013325">
    <property type="entry name" value="RNA_pol_sigma_r2"/>
</dbReference>
<dbReference type="GO" id="GO:0016987">
    <property type="term" value="F:sigma factor activity"/>
    <property type="evidence" value="ECO:0007669"/>
    <property type="project" value="UniProtKB-KW"/>
</dbReference>
<keyword evidence="4" id="KW-0804">Transcription</keyword>
<dbReference type="NCBIfam" id="TIGR02937">
    <property type="entry name" value="sigma70-ECF"/>
    <property type="match status" value="1"/>
</dbReference>
<evidence type="ECO:0000256" key="4">
    <source>
        <dbReference type="ARBA" id="ARBA00023163"/>
    </source>
</evidence>
<dbReference type="InterPro" id="IPR036388">
    <property type="entry name" value="WH-like_DNA-bd_sf"/>
</dbReference>